<proteinExistence type="predicted"/>
<keyword evidence="2" id="KW-0489">Methyltransferase</keyword>
<dbReference type="InterPro" id="IPR029063">
    <property type="entry name" value="SAM-dependent_MTases_sf"/>
</dbReference>
<dbReference type="EMBL" id="DULP01000193">
    <property type="protein sequence ID" value="HHW34900.1"/>
    <property type="molecule type" value="Genomic_DNA"/>
</dbReference>
<reference evidence="2 3" key="1">
    <citation type="journal article" date="2020" name="Biotechnol. Biofuels">
        <title>New insights from the biogas microbiome by comprehensive genome-resolved metagenomics of nearly 1600 species originating from multiple anaerobic digesters.</title>
        <authorList>
            <person name="Campanaro S."/>
            <person name="Treu L."/>
            <person name="Rodriguez-R L.M."/>
            <person name="Kovalovszki A."/>
            <person name="Ziels R.M."/>
            <person name="Maus I."/>
            <person name="Zhu X."/>
            <person name="Kougias P.G."/>
            <person name="Basile A."/>
            <person name="Luo G."/>
            <person name="Schluter A."/>
            <person name="Konstantinidis K.T."/>
            <person name="Angelidaki I."/>
        </authorList>
    </citation>
    <scope>NUCLEOTIDE SEQUENCE [LARGE SCALE GENOMIC DNA]</scope>
    <source>
        <strain evidence="2">AS04akNAM_125</strain>
    </source>
</reference>
<dbReference type="AlphaFoldDB" id="A0A832PPP7"/>
<dbReference type="SUPFAM" id="SSF53335">
    <property type="entry name" value="S-adenosyl-L-methionine-dependent methyltransferases"/>
    <property type="match status" value="1"/>
</dbReference>
<evidence type="ECO:0000313" key="2">
    <source>
        <dbReference type="EMBL" id="HHW34900.1"/>
    </source>
</evidence>
<accession>A0A832PPP7</accession>
<protein>
    <submittedName>
        <fullName evidence="2">Class I SAM-dependent methyltransferase</fullName>
    </submittedName>
</protein>
<dbReference type="Pfam" id="PF13649">
    <property type="entry name" value="Methyltransf_25"/>
    <property type="match status" value="1"/>
</dbReference>
<sequence>MHNRYGKLAAWVYNLDKPVGRSFGDVEFYRRRLERCDGPILEPAVGNGRMLVPLLESGLRIEGFDTSEEMLAYCAAECRQRGLEAALSRQSFGDFSYEKRFSAIILPAGSFQLITDGAAAAAVLRRFHDHLAPGGRLIVDLDPIGSFLAGGTSVRSWVTGEGDLLTLNDQHVETCYIAQTTLSHLRYEHWRDGSLVRSELDLFKLRWWGVDEFSMALRAAGFAEVEVSGNYEHGRAPREGDAIISFEASRGAG</sequence>
<dbReference type="GO" id="GO:0032259">
    <property type="term" value="P:methylation"/>
    <property type="evidence" value="ECO:0007669"/>
    <property type="project" value="UniProtKB-KW"/>
</dbReference>
<dbReference type="RefSeq" id="WP_303730897.1">
    <property type="nucleotide sequence ID" value="NZ_DULP01000193.1"/>
</dbReference>
<dbReference type="InterPro" id="IPR041698">
    <property type="entry name" value="Methyltransf_25"/>
</dbReference>
<comment type="caution">
    <text evidence="2">The sequence shown here is derived from an EMBL/GenBank/DDBJ whole genome shotgun (WGS) entry which is preliminary data.</text>
</comment>
<gene>
    <name evidence="2" type="ORF">GXX24_12280</name>
</gene>
<dbReference type="CDD" id="cd02440">
    <property type="entry name" value="AdoMet_MTases"/>
    <property type="match status" value="1"/>
</dbReference>
<feature type="domain" description="Methyltransferase" evidence="1">
    <location>
        <begin position="40"/>
        <end position="135"/>
    </location>
</feature>
<name>A0A832PPP7_9RHOB</name>
<organism evidence="2 3">
    <name type="scientific">Paracoccus solventivorans</name>
    <dbReference type="NCBI Taxonomy" id="53463"/>
    <lineage>
        <taxon>Bacteria</taxon>
        <taxon>Pseudomonadati</taxon>
        <taxon>Pseudomonadota</taxon>
        <taxon>Alphaproteobacteria</taxon>
        <taxon>Rhodobacterales</taxon>
        <taxon>Paracoccaceae</taxon>
        <taxon>Paracoccus</taxon>
    </lineage>
</organism>
<dbReference type="Gene3D" id="2.20.130.10">
    <property type="entry name" value="CAC2371-like domains"/>
    <property type="match status" value="1"/>
</dbReference>
<evidence type="ECO:0000259" key="1">
    <source>
        <dbReference type="Pfam" id="PF13649"/>
    </source>
</evidence>
<evidence type="ECO:0000313" key="3">
    <source>
        <dbReference type="Proteomes" id="UP000580830"/>
    </source>
</evidence>
<keyword evidence="2" id="KW-0808">Transferase</keyword>
<dbReference type="Proteomes" id="UP000580830">
    <property type="component" value="Unassembled WGS sequence"/>
</dbReference>
<dbReference type="Gene3D" id="3.40.50.150">
    <property type="entry name" value="Vaccinia Virus protein VP39"/>
    <property type="match status" value="1"/>
</dbReference>
<dbReference type="GO" id="GO:0008168">
    <property type="term" value="F:methyltransferase activity"/>
    <property type="evidence" value="ECO:0007669"/>
    <property type="project" value="UniProtKB-KW"/>
</dbReference>